<protein>
    <submittedName>
        <fullName evidence="1">Uncharacterized protein</fullName>
    </submittedName>
</protein>
<accession>A0A9K3JMJ9</accession>
<dbReference type="Proteomes" id="UP000215914">
    <property type="component" value="Unassembled WGS sequence"/>
</dbReference>
<evidence type="ECO:0000313" key="2">
    <source>
        <dbReference type="Proteomes" id="UP000215914"/>
    </source>
</evidence>
<comment type="caution">
    <text evidence="1">The sequence shown here is derived from an EMBL/GenBank/DDBJ whole genome shotgun (WGS) entry which is preliminary data.</text>
</comment>
<keyword evidence="2" id="KW-1185">Reference proteome</keyword>
<organism evidence="1 2">
    <name type="scientific">Helianthus annuus</name>
    <name type="common">Common sunflower</name>
    <dbReference type="NCBI Taxonomy" id="4232"/>
    <lineage>
        <taxon>Eukaryota</taxon>
        <taxon>Viridiplantae</taxon>
        <taxon>Streptophyta</taxon>
        <taxon>Embryophyta</taxon>
        <taxon>Tracheophyta</taxon>
        <taxon>Spermatophyta</taxon>
        <taxon>Magnoliopsida</taxon>
        <taxon>eudicotyledons</taxon>
        <taxon>Gunneridae</taxon>
        <taxon>Pentapetalae</taxon>
        <taxon>asterids</taxon>
        <taxon>campanulids</taxon>
        <taxon>Asterales</taxon>
        <taxon>Asteraceae</taxon>
        <taxon>Asteroideae</taxon>
        <taxon>Heliantheae alliance</taxon>
        <taxon>Heliantheae</taxon>
        <taxon>Helianthus</taxon>
    </lineage>
</organism>
<dbReference type="EMBL" id="MNCJ02000317">
    <property type="protein sequence ID" value="KAF5818471.1"/>
    <property type="molecule type" value="Genomic_DNA"/>
</dbReference>
<dbReference type="Gramene" id="mRNA:HanXRQr2_Chr02g0065691">
    <property type="protein sequence ID" value="mRNA:HanXRQr2_Chr02g0065691"/>
    <property type="gene ID" value="HanXRQr2_Chr02g0065691"/>
</dbReference>
<dbReference type="PANTHER" id="PTHR34835:SF34">
    <property type="entry name" value="OS08G0555500 PROTEIN"/>
    <property type="match status" value="1"/>
</dbReference>
<proteinExistence type="predicted"/>
<sequence>MMGLSERQKEAIIQMGFGGLIGFCVNGVPEKLAYHVVDNFDAHSMTLNLGNSGLLVDGGVISKLLGIRDSGSNFADVEEARMLHPSLEEWRARFPPSSYIAPSLISAAIQDDKYEDMAQFCTDFALLFLTTMASSQQNGYIKDRVLKRLTTETRYEDFNWCAFIVDCLRKCKKKWRPLDPKCCWAGPLTILTTARGSHHATLVMGSEPFIIGRRSF</sequence>
<dbReference type="PANTHER" id="PTHR34835">
    <property type="entry name" value="OS07G0283600 PROTEIN-RELATED"/>
    <property type="match status" value="1"/>
</dbReference>
<name>A0A9K3JMJ9_HELAN</name>
<reference evidence="1" key="2">
    <citation type="submission" date="2020-06" db="EMBL/GenBank/DDBJ databases">
        <title>Helianthus annuus Genome sequencing and assembly Release 2.</title>
        <authorList>
            <person name="Gouzy J."/>
            <person name="Langlade N."/>
            <person name="Munos S."/>
        </authorList>
    </citation>
    <scope>NUCLEOTIDE SEQUENCE</scope>
    <source>
        <tissue evidence="1">Leaves</tissue>
    </source>
</reference>
<dbReference type="AlphaFoldDB" id="A0A9K3JMJ9"/>
<reference evidence="1" key="1">
    <citation type="journal article" date="2017" name="Nature">
        <title>The sunflower genome provides insights into oil metabolism, flowering and Asterid evolution.</title>
        <authorList>
            <person name="Badouin H."/>
            <person name="Gouzy J."/>
            <person name="Grassa C.J."/>
            <person name="Murat F."/>
            <person name="Staton S.E."/>
            <person name="Cottret L."/>
            <person name="Lelandais-Briere C."/>
            <person name="Owens G.L."/>
            <person name="Carrere S."/>
            <person name="Mayjonade B."/>
            <person name="Legrand L."/>
            <person name="Gill N."/>
            <person name="Kane N.C."/>
            <person name="Bowers J.E."/>
            <person name="Hubner S."/>
            <person name="Bellec A."/>
            <person name="Berard A."/>
            <person name="Berges H."/>
            <person name="Blanchet N."/>
            <person name="Boniface M.C."/>
            <person name="Brunel D."/>
            <person name="Catrice O."/>
            <person name="Chaidir N."/>
            <person name="Claudel C."/>
            <person name="Donnadieu C."/>
            <person name="Faraut T."/>
            <person name="Fievet G."/>
            <person name="Helmstetter N."/>
            <person name="King M."/>
            <person name="Knapp S.J."/>
            <person name="Lai Z."/>
            <person name="Le Paslier M.C."/>
            <person name="Lippi Y."/>
            <person name="Lorenzon L."/>
            <person name="Mandel J.R."/>
            <person name="Marage G."/>
            <person name="Marchand G."/>
            <person name="Marquand E."/>
            <person name="Bret-Mestries E."/>
            <person name="Morien E."/>
            <person name="Nambeesan S."/>
            <person name="Nguyen T."/>
            <person name="Pegot-Espagnet P."/>
            <person name="Pouilly N."/>
            <person name="Raftis F."/>
            <person name="Sallet E."/>
            <person name="Schiex T."/>
            <person name="Thomas J."/>
            <person name="Vandecasteele C."/>
            <person name="Vares D."/>
            <person name="Vear F."/>
            <person name="Vautrin S."/>
            <person name="Crespi M."/>
            <person name="Mangin B."/>
            <person name="Burke J.M."/>
            <person name="Salse J."/>
            <person name="Munos S."/>
            <person name="Vincourt P."/>
            <person name="Rieseberg L.H."/>
            <person name="Langlade N.B."/>
        </authorList>
    </citation>
    <scope>NUCLEOTIDE SEQUENCE</scope>
    <source>
        <tissue evidence="1">Leaves</tissue>
    </source>
</reference>
<evidence type="ECO:0000313" key="1">
    <source>
        <dbReference type="EMBL" id="KAF5818471.1"/>
    </source>
</evidence>
<gene>
    <name evidence="1" type="ORF">HanXRQr2_Chr02g0065691</name>
</gene>